<protein>
    <recommendedName>
        <fullName evidence="1">Capsular polysaccharide assembling protein CapF C-terminal domain-containing protein</fullName>
    </recommendedName>
</protein>
<dbReference type="InterPro" id="IPR029303">
    <property type="entry name" value="CapF_C"/>
</dbReference>
<organism evidence="2 3">
    <name type="scientific">candidate division WOR-1 bacterium RIFOXYB2_FULL_37_13</name>
    <dbReference type="NCBI Taxonomy" id="1802579"/>
    <lineage>
        <taxon>Bacteria</taxon>
        <taxon>Bacillati</taxon>
        <taxon>Saganbacteria</taxon>
    </lineage>
</organism>
<dbReference type="STRING" id="1802579.A2310_07460"/>
<evidence type="ECO:0000313" key="2">
    <source>
        <dbReference type="EMBL" id="OGC22584.1"/>
    </source>
</evidence>
<feature type="domain" description="Capsular polysaccharide assembling protein CapF C-terminal" evidence="1">
    <location>
        <begin position="13"/>
        <end position="92"/>
    </location>
</feature>
<dbReference type="Pfam" id="PF14667">
    <property type="entry name" value="Polysacc_synt_C"/>
    <property type="match status" value="1"/>
</dbReference>
<evidence type="ECO:0000313" key="3">
    <source>
        <dbReference type="Proteomes" id="UP000178417"/>
    </source>
</evidence>
<dbReference type="Gene3D" id="2.60.120.10">
    <property type="entry name" value="Jelly Rolls"/>
    <property type="match status" value="1"/>
</dbReference>
<dbReference type="InterPro" id="IPR014710">
    <property type="entry name" value="RmlC-like_jellyroll"/>
</dbReference>
<comment type="caution">
    <text evidence="2">The sequence shown here is derived from an EMBL/GenBank/DDBJ whole genome shotgun (WGS) entry which is preliminary data.</text>
</comment>
<dbReference type="AlphaFoldDB" id="A0A1F4SQ67"/>
<gene>
    <name evidence="2" type="ORF">A2310_07460</name>
</gene>
<dbReference type="SUPFAM" id="SSF51182">
    <property type="entry name" value="RmlC-like cupins"/>
    <property type="match status" value="1"/>
</dbReference>
<evidence type="ECO:0000259" key="1">
    <source>
        <dbReference type="Pfam" id="PF14667"/>
    </source>
</evidence>
<sequence>MKIFEAYKKNASIRGLFLGIVNFGNWQEVNYIETQAGQIRGGHYHKEAMELFYIIEGNISIKVVDLKGELIKEFLANKGSIFLVEPYEVHTFTCNSDCKWINVMSKKMDNDSCDIYKYEGK</sequence>
<name>A0A1F4SQ67_UNCSA</name>
<reference evidence="2 3" key="1">
    <citation type="journal article" date="2016" name="Nat. Commun.">
        <title>Thousands of microbial genomes shed light on interconnected biogeochemical processes in an aquifer system.</title>
        <authorList>
            <person name="Anantharaman K."/>
            <person name="Brown C.T."/>
            <person name="Hug L.A."/>
            <person name="Sharon I."/>
            <person name="Castelle C.J."/>
            <person name="Probst A.J."/>
            <person name="Thomas B.C."/>
            <person name="Singh A."/>
            <person name="Wilkins M.J."/>
            <person name="Karaoz U."/>
            <person name="Brodie E.L."/>
            <person name="Williams K.H."/>
            <person name="Hubbard S.S."/>
            <person name="Banfield J.F."/>
        </authorList>
    </citation>
    <scope>NUCLEOTIDE SEQUENCE [LARGE SCALE GENOMIC DNA]</scope>
</reference>
<dbReference type="Proteomes" id="UP000178417">
    <property type="component" value="Unassembled WGS sequence"/>
</dbReference>
<proteinExistence type="predicted"/>
<accession>A0A1F4SQ67</accession>
<dbReference type="EMBL" id="MEUB01000027">
    <property type="protein sequence ID" value="OGC22584.1"/>
    <property type="molecule type" value="Genomic_DNA"/>
</dbReference>
<dbReference type="InterPro" id="IPR011051">
    <property type="entry name" value="RmlC_Cupin_sf"/>
</dbReference>
<dbReference type="CDD" id="cd02208">
    <property type="entry name" value="cupin_RmlC-like"/>
    <property type="match status" value="1"/>
</dbReference>